<proteinExistence type="predicted"/>
<evidence type="ECO:0000256" key="1">
    <source>
        <dbReference type="SAM" id="SignalP"/>
    </source>
</evidence>
<organism evidence="3 5">
    <name type="scientific">Hyphomonas atlantica</name>
    <dbReference type="NCBI Taxonomy" id="1280948"/>
    <lineage>
        <taxon>Bacteria</taxon>
        <taxon>Pseudomonadati</taxon>
        <taxon>Pseudomonadota</taxon>
        <taxon>Alphaproteobacteria</taxon>
        <taxon>Hyphomonadales</taxon>
        <taxon>Hyphomonadaceae</taxon>
        <taxon>Hyphomonas</taxon>
    </lineage>
</organism>
<reference evidence="4 5" key="1">
    <citation type="journal article" date="2018" name="Nat. Biotechnol.">
        <title>A standardized bacterial taxonomy based on genome phylogeny substantially revises the tree of life.</title>
        <authorList>
            <person name="Parks D.H."/>
            <person name="Chuvochina M."/>
            <person name="Waite D.W."/>
            <person name="Rinke C."/>
            <person name="Skarshewski A."/>
            <person name="Chaumeil P.A."/>
            <person name="Hugenholtz P."/>
        </authorList>
    </citation>
    <scope>NUCLEOTIDE SEQUENCE [LARGE SCALE GENOMIC DNA]</scope>
    <source>
        <strain evidence="3">UBA10378</strain>
        <strain evidence="2">UBA8557</strain>
    </source>
</reference>
<evidence type="ECO:0000313" key="3">
    <source>
        <dbReference type="EMBL" id="HBQ48607.1"/>
    </source>
</evidence>
<dbReference type="InterPro" id="IPR000801">
    <property type="entry name" value="Esterase-like"/>
</dbReference>
<gene>
    <name evidence="2" type="ORF">DCG65_01290</name>
    <name evidence="3" type="ORF">DD728_06945</name>
</gene>
<evidence type="ECO:0000313" key="2">
    <source>
        <dbReference type="EMBL" id="HAE93162.1"/>
    </source>
</evidence>
<dbReference type="AlphaFoldDB" id="A0A356W4R5"/>
<accession>A0A356W4R5</accession>
<protein>
    <recommendedName>
        <fullName evidence="6">Esterase</fullName>
    </recommendedName>
</protein>
<dbReference type="EMBL" id="DMBR01000038">
    <property type="protein sequence ID" value="HAE93162.1"/>
    <property type="molecule type" value="Genomic_DNA"/>
</dbReference>
<dbReference type="InterPro" id="IPR050583">
    <property type="entry name" value="Mycobacterial_A85_antigen"/>
</dbReference>
<keyword evidence="1" id="KW-0732">Signal</keyword>
<dbReference type="Proteomes" id="UP000259173">
    <property type="component" value="Unassembled WGS sequence"/>
</dbReference>
<evidence type="ECO:0000313" key="5">
    <source>
        <dbReference type="Proteomes" id="UP000263957"/>
    </source>
</evidence>
<name>A0A356W4R5_9PROT</name>
<evidence type="ECO:0000313" key="4">
    <source>
        <dbReference type="Proteomes" id="UP000259173"/>
    </source>
</evidence>
<dbReference type="Proteomes" id="UP000263957">
    <property type="component" value="Unassembled WGS sequence"/>
</dbReference>
<sequence>MRGHSVTLKNLAGSVGFAALIAATSGMAHADSFEIQLSDTAVTEAHDGRVLLIITPDGEKEPRFQVKQSYDAPQIFGVNVNSLQPGGSVEIGTGVLGFPAEDIKGVPAGDYYVQAVLHKYDTFNLSNGKTVKLPAARGAGQNWRLEPGNVISKPRKVSFDPEGSDTISISLNEVLPEIEEPQDTKYIRHFKIRSDKLSNFWGTDVFIRGHVLVPEGFDDHPEAEYPLIIFHGHFPADFGGFRTSPPDPDLECEYSERFDEPCYNRIEQQEAYDFYKKWTSDDFPRMLIVEIDHSNPYYDDSYAVNSANIGPYGDAITYEFVPALEEKFRGLGEGWSRFVYGGSTGGWEALAVQVKYPDEYNGAFAACPDPIDFRQFMLTDIYEEENAYYNFGPFGKVAKPGKRNYLGQVPYTVEMENRWELVLGDKTRSGAQWDVWEAVYSPNGDDGYPQRIWDKRTGEINHDVAEYWRENYDLRYILERDWAEIGPKLQGKIHIYTGDMDNFYLNNAVYLMEDFLNKTDPPYQGEVTYGDRDEHCWNGDPDLPNAVSRLRYNWMYVPKILKRIEDSAPDGADLESWRY</sequence>
<feature type="signal peptide" evidence="1">
    <location>
        <begin position="1"/>
        <end position="30"/>
    </location>
</feature>
<dbReference type="PANTHER" id="PTHR48098:SF3">
    <property type="entry name" value="IRON(III) ENTEROBACTIN ESTERASE"/>
    <property type="match status" value="1"/>
</dbReference>
<feature type="chain" id="PRO_5036067136" description="Esterase" evidence="1">
    <location>
        <begin position="31"/>
        <end position="579"/>
    </location>
</feature>
<dbReference type="SUPFAM" id="SSF53474">
    <property type="entry name" value="alpha/beta-Hydrolases"/>
    <property type="match status" value="1"/>
</dbReference>
<dbReference type="PANTHER" id="PTHR48098">
    <property type="entry name" value="ENTEROCHELIN ESTERASE-RELATED"/>
    <property type="match status" value="1"/>
</dbReference>
<comment type="caution">
    <text evidence="3">The sequence shown here is derived from an EMBL/GenBank/DDBJ whole genome shotgun (WGS) entry which is preliminary data.</text>
</comment>
<dbReference type="Gene3D" id="3.40.50.1820">
    <property type="entry name" value="alpha/beta hydrolase"/>
    <property type="match status" value="1"/>
</dbReference>
<dbReference type="InterPro" id="IPR029058">
    <property type="entry name" value="AB_hydrolase_fold"/>
</dbReference>
<dbReference type="Pfam" id="PF00756">
    <property type="entry name" value="Esterase"/>
    <property type="match status" value="1"/>
</dbReference>
<evidence type="ECO:0008006" key="6">
    <source>
        <dbReference type="Google" id="ProtNLM"/>
    </source>
</evidence>
<dbReference type="EMBL" id="DOGS01000138">
    <property type="protein sequence ID" value="HBQ48607.1"/>
    <property type="molecule type" value="Genomic_DNA"/>
</dbReference>